<comment type="caution">
    <text evidence="1">The sequence shown here is derived from an EMBL/GenBank/DDBJ whole genome shotgun (WGS) entry which is preliminary data.</text>
</comment>
<reference evidence="1 2" key="1">
    <citation type="submission" date="2023-07" db="EMBL/GenBank/DDBJ databases">
        <title>Genomic Encyclopedia of Type Strains, Phase IV (KMG-IV): sequencing the most valuable type-strain genomes for metagenomic binning, comparative biology and taxonomic classification.</title>
        <authorList>
            <person name="Goeker M."/>
        </authorList>
    </citation>
    <scope>NUCLEOTIDE SEQUENCE [LARGE SCALE GENOMIC DNA]</scope>
    <source>
        <strain evidence="1 2">DSM 45903</strain>
    </source>
</reference>
<sequence length="69" mass="7576">MAFGSPLYPQSTSLAMVTLFPCLAMRFLQRNEDSHTGPESRSYGLFRHALVCVGKNRLSIVSKKGLTAS</sequence>
<gene>
    <name evidence="1" type="ORF">JOE21_001929</name>
</gene>
<dbReference type="EMBL" id="JAVDQG010000004">
    <property type="protein sequence ID" value="MDR6225923.1"/>
    <property type="molecule type" value="Genomic_DNA"/>
</dbReference>
<proteinExistence type="predicted"/>
<organism evidence="1 2">
    <name type="scientific">Desmospora profundinema</name>
    <dbReference type="NCBI Taxonomy" id="1571184"/>
    <lineage>
        <taxon>Bacteria</taxon>
        <taxon>Bacillati</taxon>
        <taxon>Bacillota</taxon>
        <taxon>Bacilli</taxon>
        <taxon>Bacillales</taxon>
        <taxon>Thermoactinomycetaceae</taxon>
        <taxon>Desmospora</taxon>
    </lineage>
</organism>
<evidence type="ECO:0000313" key="1">
    <source>
        <dbReference type="EMBL" id="MDR6225923.1"/>
    </source>
</evidence>
<accession>A0ABU1IMF7</accession>
<name>A0ABU1IMF7_9BACL</name>
<evidence type="ECO:0000313" key="2">
    <source>
        <dbReference type="Proteomes" id="UP001185012"/>
    </source>
</evidence>
<keyword evidence="2" id="KW-1185">Reference proteome</keyword>
<protein>
    <submittedName>
        <fullName evidence="1">Uncharacterized protein</fullName>
    </submittedName>
</protein>
<dbReference type="Proteomes" id="UP001185012">
    <property type="component" value="Unassembled WGS sequence"/>
</dbReference>